<feature type="domain" description="Tryptophan synthase beta chain-like PALP" evidence="1">
    <location>
        <begin position="37"/>
        <end position="341"/>
    </location>
</feature>
<dbReference type="CDD" id="cd00640">
    <property type="entry name" value="Trp-synth-beta_II"/>
    <property type="match status" value="1"/>
</dbReference>
<dbReference type="InterPro" id="IPR001926">
    <property type="entry name" value="TrpB-like_PALP"/>
</dbReference>
<proteinExistence type="predicted"/>
<dbReference type="PANTHER" id="PTHR42937">
    <property type="match status" value="1"/>
</dbReference>
<dbReference type="NCBIfam" id="NF006058">
    <property type="entry name" value="PRK08206.1"/>
    <property type="match status" value="1"/>
</dbReference>
<dbReference type="Gene3D" id="3.40.50.1100">
    <property type="match status" value="2"/>
</dbReference>
<dbReference type="InterPro" id="IPR036052">
    <property type="entry name" value="TrpB-like_PALP_sf"/>
</dbReference>
<dbReference type="GeneID" id="96006761"/>
<name>A0AB34KSF0_9PEZI</name>
<comment type="caution">
    <text evidence="2">The sequence shown here is derived from an EMBL/GenBank/DDBJ whole genome shotgun (WGS) entry which is preliminary data.</text>
</comment>
<gene>
    <name evidence="2" type="ORF">WHR41_05318</name>
</gene>
<protein>
    <recommendedName>
        <fullName evidence="1">Tryptophan synthase beta chain-like PALP domain-containing protein</fullName>
    </recommendedName>
</protein>
<dbReference type="AlphaFoldDB" id="A0AB34KSF0"/>
<dbReference type="Proteomes" id="UP000803884">
    <property type="component" value="Unassembled WGS sequence"/>
</dbReference>
<dbReference type="PANTHER" id="PTHR42937:SF1">
    <property type="entry name" value="DIAMINOPROPIONATE AMMONIA-LYASE"/>
    <property type="match status" value="1"/>
</dbReference>
<sequence>MSIVLRPVYYNDDWQRWTAPQSHSLEEVRHFHRSLPNYKPTGLVKLDDLAQEIGVRAIYLKDEGSRFDLPSFKILGASWGTFRAIAFQLDLPLASELKDLKLAVKETQITLHAATDGNHGRAVARMGRWLNVPVKIRVPSGMHASTIKLIESEGAKVIVSNGSYDDAVLEAQAASHEHGGLLIQDFAFGDYQDIPQWIVDGYSTMMSEIEEQLDGQHATHVFAPVGVGSFAQAVTSFFRRQGSSTTVIGVEPDVAACLRESLECGRSTAIKTSPTIMAGLECGTVSTTAWPVLSQGLQASMTVSDYEAHQASGYLGMQGISAGPCGGSTVAALRRLSLEDKKRLGMTAESIIILPCTEGAREYDVPQEP</sequence>
<evidence type="ECO:0000313" key="2">
    <source>
        <dbReference type="EMBL" id="KAL1586491.1"/>
    </source>
</evidence>
<dbReference type="RefSeq" id="XP_069229596.1">
    <property type="nucleotide sequence ID" value="XM_069373923.1"/>
</dbReference>
<dbReference type="SUPFAM" id="SSF53686">
    <property type="entry name" value="Tryptophan synthase beta subunit-like PLP-dependent enzymes"/>
    <property type="match status" value="1"/>
</dbReference>
<reference evidence="2 3" key="1">
    <citation type="journal article" date="2020" name="Microbiol. Resour. Announc.">
        <title>Draft Genome Sequence of a Cladosporium Species Isolated from the Mesophotic Ascidian Didemnum maculosum.</title>
        <authorList>
            <person name="Gioti A."/>
            <person name="Siaperas R."/>
            <person name="Nikolaivits E."/>
            <person name="Le Goff G."/>
            <person name="Ouazzani J."/>
            <person name="Kotoulas G."/>
            <person name="Topakas E."/>
        </authorList>
    </citation>
    <scope>NUCLEOTIDE SEQUENCE [LARGE SCALE GENOMIC DNA]</scope>
    <source>
        <strain evidence="2 3">TM138-S3</strain>
    </source>
</reference>
<evidence type="ECO:0000259" key="1">
    <source>
        <dbReference type="Pfam" id="PF00291"/>
    </source>
</evidence>
<dbReference type="EMBL" id="JAAQHG020000014">
    <property type="protein sequence ID" value="KAL1586491.1"/>
    <property type="molecule type" value="Genomic_DNA"/>
</dbReference>
<keyword evidence="3" id="KW-1185">Reference proteome</keyword>
<organism evidence="2 3">
    <name type="scientific">Cladosporium halotolerans</name>
    <dbReference type="NCBI Taxonomy" id="1052096"/>
    <lineage>
        <taxon>Eukaryota</taxon>
        <taxon>Fungi</taxon>
        <taxon>Dikarya</taxon>
        <taxon>Ascomycota</taxon>
        <taxon>Pezizomycotina</taxon>
        <taxon>Dothideomycetes</taxon>
        <taxon>Dothideomycetidae</taxon>
        <taxon>Cladosporiales</taxon>
        <taxon>Cladosporiaceae</taxon>
        <taxon>Cladosporium</taxon>
    </lineage>
</organism>
<dbReference type="Pfam" id="PF00291">
    <property type="entry name" value="PALP"/>
    <property type="match status" value="1"/>
</dbReference>
<accession>A0AB34KSF0</accession>
<evidence type="ECO:0000313" key="3">
    <source>
        <dbReference type="Proteomes" id="UP000803884"/>
    </source>
</evidence>